<evidence type="ECO:0000256" key="1">
    <source>
        <dbReference type="SAM" id="MobiDB-lite"/>
    </source>
</evidence>
<dbReference type="EMBL" id="GL380484">
    <property type="protein sequence ID" value="EGT56457.1"/>
    <property type="molecule type" value="Genomic_DNA"/>
</dbReference>
<feature type="compositionally biased region" description="Low complexity" evidence="1">
    <location>
        <begin position="124"/>
        <end position="138"/>
    </location>
</feature>
<name>G0PHI3_CAEBE</name>
<dbReference type="AlphaFoldDB" id="G0PHI3"/>
<feature type="compositionally biased region" description="Polar residues" evidence="1">
    <location>
        <begin position="67"/>
        <end position="100"/>
    </location>
</feature>
<accession>G0PHI3</accession>
<dbReference type="Proteomes" id="UP000008068">
    <property type="component" value="Unassembled WGS sequence"/>
</dbReference>
<dbReference type="eggNOG" id="KOG0586">
    <property type="taxonomic scope" value="Eukaryota"/>
</dbReference>
<evidence type="ECO:0000313" key="3">
    <source>
        <dbReference type="Proteomes" id="UP000008068"/>
    </source>
</evidence>
<sequence>MTKLCYDSQTDELFCFFLIEHVNTPQGDNNQQKSSKENQKTTNKVSLLLSSKFEKLKQKTYHSFFQATKTEKSSSNQPSAQLPLTTRKTSGSGLKTANLKQSRPTNESSSTSSSSHHHHRRQPQHSTEMNGTTTANASSGGGGTATATTTSVPPNSSSSGGGGGSARYSSSGRSHPTTGGRIQDCDMVSVMCDMVSV</sequence>
<reference evidence="3" key="1">
    <citation type="submission" date="2011-07" db="EMBL/GenBank/DDBJ databases">
        <authorList>
            <consortium name="Caenorhabditis brenneri Sequencing and Analysis Consortium"/>
            <person name="Wilson R.K."/>
        </authorList>
    </citation>
    <scope>NUCLEOTIDE SEQUENCE [LARGE SCALE GENOMIC DNA]</scope>
    <source>
        <strain evidence="3">PB2801</strain>
    </source>
</reference>
<protein>
    <submittedName>
        <fullName evidence="2">Uncharacterized protein</fullName>
    </submittedName>
</protein>
<dbReference type="HOGENOM" id="CLU_119693_0_0_1"/>
<gene>
    <name evidence="2" type="ORF">CAEBREN_30398</name>
</gene>
<feature type="region of interest" description="Disordered" evidence="1">
    <location>
        <begin position="25"/>
        <end position="44"/>
    </location>
</feature>
<keyword evidence="3" id="KW-1185">Reference proteome</keyword>
<feature type="region of interest" description="Disordered" evidence="1">
    <location>
        <begin position="67"/>
        <end position="182"/>
    </location>
</feature>
<dbReference type="InParanoid" id="G0PHI3"/>
<proteinExistence type="predicted"/>
<feature type="compositionally biased region" description="Low complexity" evidence="1">
    <location>
        <begin position="145"/>
        <end position="158"/>
    </location>
</feature>
<evidence type="ECO:0000313" key="2">
    <source>
        <dbReference type="EMBL" id="EGT56457.1"/>
    </source>
</evidence>
<organism evidence="3">
    <name type="scientific">Caenorhabditis brenneri</name>
    <name type="common">Nematode worm</name>
    <dbReference type="NCBI Taxonomy" id="135651"/>
    <lineage>
        <taxon>Eukaryota</taxon>
        <taxon>Metazoa</taxon>
        <taxon>Ecdysozoa</taxon>
        <taxon>Nematoda</taxon>
        <taxon>Chromadorea</taxon>
        <taxon>Rhabditida</taxon>
        <taxon>Rhabditina</taxon>
        <taxon>Rhabditomorpha</taxon>
        <taxon>Rhabditoidea</taxon>
        <taxon>Rhabditidae</taxon>
        <taxon>Peloderinae</taxon>
        <taxon>Caenorhabditis</taxon>
    </lineage>
</organism>
<feature type="compositionally biased region" description="Low complexity" evidence="1">
    <location>
        <begin position="101"/>
        <end position="114"/>
    </location>
</feature>